<feature type="region of interest" description="Disordered" evidence="1">
    <location>
        <begin position="1"/>
        <end position="23"/>
    </location>
</feature>
<keyword evidence="3" id="KW-1185">Reference proteome</keyword>
<dbReference type="PROSITE" id="PS51318">
    <property type="entry name" value="TAT"/>
    <property type="match status" value="1"/>
</dbReference>
<name>A0A366M3G9_9ACTN</name>
<organism evidence="2 3">
    <name type="scientific">Spongiactinospora rosea</name>
    <dbReference type="NCBI Taxonomy" id="2248750"/>
    <lineage>
        <taxon>Bacteria</taxon>
        <taxon>Bacillati</taxon>
        <taxon>Actinomycetota</taxon>
        <taxon>Actinomycetes</taxon>
        <taxon>Streptosporangiales</taxon>
        <taxon>Streptosporangiaceae</taxon>
        <taxon>Spongiactinospora</taxon>
    </lineage>
</organism>
<dbReference type="AlphaFoldDB" id="A0A366M3G9"/>
<dbReference type="Proteomes" id="UP000253303">
    <property type="component" value="Unassembled WGS sequence"/>
</dbReference>
<gene>
    <name evidence="2" type="ORF">DP939_09920</name>
</gene>
<comment type="caution">
    <text evidence="2">The sequence shown here is derived from an EMBL/GenBank/DDBJ whole genome shotgun (WGS) entry which is preliminary data.</text>
</comment>
<evidence type="ECO:0000313" key="3">
    <source>
        <dbReference type="Proteomes" id="UP000253303"/>
    </source>
</evidence>
<evidence type="ECO:0000313" key="2">
    <source>
        <dbReference type="EMBL" id="RBQ20129.1"/>
    </source>
</evidence>
<sequence length="184" mass="19999">MSTQVTDSIPEIGTGTGREPSQVRALIGGPPISRAALLRGLAAAALAATLTPFDWYLTRRAARASRGPSSEWPSGDCKDAYPEGYSEADANWYSGPAACYGGWRIGSYPCNDANWHFEGSRSDSDVGEEYTAHRTDSFCGSRDTRSAWRWTADGDLYRCSDAMTTVTWGDGTRYRGLTIAMCEL</sequence>
<evidence type="ECO:0000256" key="1">
    <source>
        <dbReference type="SAM" id="MobiDB-lite"/>
    </source>
</evidence>
<dbReference type="RefSeq" id="WP_113980332.1">
    <property type="nucleotide sequence ID" value="NZ_QMEY01000003.1"/>
</dbReference>
<dbReference type="InterPro" id="IPR006311">
    <property type="entry name" value="TAT_signal"/>
</dbReference>
<dbReference type="EMBL" id="QMEY01000003">
    <property type="protein sequence ID" value="RBQ20129.1"/>
    <property type="molecule type" value="Genomic_DNA"/>
</dbReference>
<accession>A0A366M3G9</accession>
<reference evidence="2 3" key="1">
    <citation type="submission" date="2018-06" db="EMBL/GenBank/DDBJ databases">
        <title>Sphaerisporangium craniellae sp. nov., isolated from a marine sponge in the South China Sea.</title>
        <authorList>
            <person name="Li L."/>
        </authorList>
    </citation>
    <scope>NUCLEOTIDE SEQUENCE [LARGE SCALE GENOMIC DNA]</scope>
    <source>
        <strain evidence="2 3">LHW63015</strain>
    </source>
</reference>
<protein>
    <submittedName>
        <fullName evidence="2">Uncharacterized protein</fullName>
    </submittedName>
</protein>
<proteinExistence type="predicted"/>
<dbReference type="OrthoDB" id="3541556at2"/>